<comment type="similarity">
    <text evidence="1">Belongs to the ATP-dependent AMP-binding enzyme family.</text>
</comment>
<dbReference type="Gene3D" id="3.40.50.12780">
    <property type="entry name" value="N-terminal domain of ligase-like"/>
    <property type="match status" value="1"/>
</dbReference>
<evidence type="ECO:0000256" key="3">
    <source>
        <dbReference type="ARBA" id="ARBA00022832"/>
    </source>
</evidence>
<dbReference type="Pfam" id="PF00501">
    <property type="entry name" value="AMP-binding"/>
    <property type="match status" value="1"/>
</dbReference>
<dbReference type="InterPro" id="IPR000873">
    <property type="entry name" value="AMP-dep_synth/lig_dom"/>
</dbReference>
<evidence type="ECO:0000256" key="5">
    <source>
        <dbReference type="ARBA" id="ARBA00032875"/>
    </source>
</evidence>
<name>A0ABP5NQ77_9MICC</name>
<gene>
    <name evidence="8" type="ORF">GCM10009849_20400</name>
</gene>
<dbReference type="Pfam" id="PF23562">
    <property type="entry name" value="AMP-binding_C_3"/>
    <property type="match status" value="1"/>
</dbReference>
<evidence type="ECO:0000256" key="4">
    <source>
        <dbReference type="ARBA" id="ARBA00023098"/>
    </source>
</evidence>
<evidence type="ECO:0000313" key="8">
    <source>
        <dbReference type="EMBL" id="GAA2200333.1"/>
    </source>
</evidence>
<protein>
    <recommendedName>
        <fullName evidence="5">Acyl-CoA synthetase</fullName>
    </recommendedName>
</protein>
<dbReference type="InterPro" id="IPR020845">
    <property type="entry name" value="AMP-binding_CS"/>
</dbReference>
<feature type="compositionally biased region" description="Basic and acidic residues" evidence="6">
    <location>
        <begin position="1"/>
        <end position="16"/>
    </location>
</feature>
<dbReference type="InterPro" id="IPR042099">
    <property type="entry name" value="ANL_N_sf"/>
</dbReference>
<dbReference type="Proteomes" id="UP001500432">
    <property type="component" value="Unassembled WGS sequence"/>
</dbReference>
<reference evidence="9" key="1">
    <citation type="journal article" date="2019" name="Int. J. Syst. Evol. Microbiol.">
        <title>The Global Catalogue of Microorganisms (GCM) 10K type strain sequencing project: providing services to taxonomists for standard genome sequencing and annotation.</title>
        <authorList>
            <consortium name="The Broad Institute Genomics Platform"/>
            <consortium name="The Broad Institute Genome Sequencing Center for Infectious Disease"/>
            <person name="Wu L."/>
            <person name="Ma J."/>
        </authorList>
    </citation>
    <scope>NUCLEOTIDE SEQUENCE [LARGE SCALE GENOMIC DNA]</scope>
    <source>
        <strain evidence="9">JCM 16034</strain>
    </source>
</reference>
<dbReference type="EMBL" id="BAAAQW010000005">
    <property type="protein sequence ID" value="GAA2200333.1"/>
    <property type="molecule type" value="Genomic_DNA"/>
</dbReference>
<evidence type="ECO:0000313" key="9">
    <source>
        <dbReference type="Proteomes" id="UP001500432"/>
    </source>
</evidence>
<keyword evidence="9" id="KW-1185">Reference proteome</keyword>
<feature type="region of interest" description="Disordered" evidence="6">
    <location>
        <begin position="1"/>
        <end position="36"/>
    </location>
</feature>
<keyword evidence="4" id="KW-0443">Lipid metabolism</keyword>
<dbReference type="GO" id="GO:0016874">
    <property type="term" value="F:ligase activity"/>
    <property type="evidence" value="ECO:0007669"/>
    <property type="project" value="UniProtKB-KW"/>
</dbReference>
<dbReference type="CDD" id="cd05907">
    <property type="entry name" value="VL_LC_FACS_like"/>
    <property type="match status" value="1"/>
</dbReference>
<organism evidence="8 9">
    <name type="scientific">Sinomonas flava</name>
    <dbReference type="NCBI Taxonomy" id="496857"/>
    <lineage>
        <taxon>Bacteria</taxon>
        <taxon>Bacillati</taxon>
        <taxon>Actinomycetota</taxon>
        <taxon>Actinomycetes</taxon>
        <taxon>Micrococcales</taxon>
        <taxon>Micrococcaceae</taxon>
        <taxon>Sinomonas</taxon>
    </lineage>
</organism>
<keyword evidence="2 8" id="KW-0436">Ligase</keyword>
<evidence type="ECO:0000256" key="2">
    <source>
        <dbReference type="ARBA" id="ARBA00022598"/>
    </source>
</evidence>
<dbReference type="PROSITE" id="PS00455">
    <property type="entry name" value="AMP_BINDING"/>
    <property type="match status" value="1"/>
</dbReference>
<feature type="domain" description="AMP-dependent synthetase/ligase" evidence="7">
    <location>
        <begin position="50"/>
        <end position="462"/>
    </location>
</feature>
<keyword evidence="3" id="KW-0276">Fatty acid metabolism</keyword>
<dbReference type="PANTHER" id="PTHR43272">
    <property type="entry name" value="LONG-CHAIN-FATTY-ACID--COA LIGASE"/>
    <property type="match status" value="1"/>
</dbReference>
<evidence type="ECO:0000256" key="1">
    <source>
        <dbReference type="ARBA" id="ARBA00006432"/>
    </source>
</evidence>
<dbReference type="SUPFAM" id="SSF56801">
    <property type="entry name" value="Acetyl-CoA synthetase-like"/>
    <property type="match status" value="1"/>
</dbReference>
<evidence type="ECO:0000259" key="7">
    <source>
        <dbReference type="Pfam" id="PF00501"/>
    </source>
</evidence>
<proteinExistence type="inferred from homology"/>
<dbReference type="PANTHER" id="PTHR43272:SF32">
    <property type="entry name" value="AMP-DEPENDENT SYNTHETASE_LIGASE DOMAIN-CONTAINING PROTEIN"/>
    <property type="match status" value="1"/>
</dbReference>
<comment type="caution">
    <text evidence="8">The sequence shown here is derived from an EMBL/GenBank/DDBJ whole genome shotgun (WGS) entry which is preliminary data.</text>
</comment>
<accession>A0ABP5NQ77</accession>
<sequence>MDTGDEAEHARRKGDDVAGSAETGQRRSRTEVSAEAVASLPGATNVTDLLEDRAAATPDAELFSRRTAAGWEHVTAAQFAEQVRSLARGLIASGLDIGDRVAIISPSSFEWALVDFAVWYAGGVPVPIYETSSPSQIAWILEDAGAKRVFAGSRELAESVQEAIEASPALRESWLPVTVMTEDGEGATLRSLAGPGLGVGDAELERHRTAADLETLATLVYTSGTTGRPKGCEVTHGNLCLLAVNLAAHLPTVVGPGSRTLMFLPLAHVLARAVQVTCVAAGVVVGHSRQANLLRDLATFRPTFLLAVPRVFEKVYAAAHAKAANGLRGSLFERAAHTAREYSEALEAEATGGEGPGRRLRIRHAVFERLVYGRLRAAFGGQVSTIVSGASALSPGLAHFFRGAGLTVLEGYGLTETTAPCTVNTPEATRIGSVGRPVPGTEIRISDTGEVLVKGIGVVRGYRSASPDSPEAAAFQKDGFFATGDLGSLDDDGFLTLTGRTKEIIVTAGGKNVVPGPLEEAVRECELVAHTIVVGEGRPYVAALVALDADELPAWARRRGRVLTLEDARTDPEVLAEVQSAVDAANETVSRAESIRRFVILPRELTLEDGDLTPSLKLKRQPVTEAFRDEVEGLYSA</sequence>
<evidence type="ECO:0000256" key="6">
    <source>
        <dbReference type="SAM" id="MobiDB-lite"/>
    </source>
</evidence>